<organism evidence="1 2">
    <name type="scientific">Flectobacillus roseus</name>
    <dbReference type="NCBI Taxonomy" id="502259"/>
    <lineage>
        <taxon>Bacteria</taxon>
        <taxon>Pseudomonadati</taxon>
        <taxon>Bacteroidota</taxon>
        <taxon>Cytophagia</taxon>
        <taxon>Cytophagales</taxon>
        <taxon>Flectobacillaceae</taxon>
        <taxon>Flectobacillus</taxon>
    </lineage>
</organism>
<comment type="caution">
    <text evidence="1">The sequence shown here is derived from an EMBL/GenBank/DDBJ whole genome shotgun (WGS) entry which is preliminary data.</text>
</comment>
<reference evidence="1 2" key="1">
    <citation type="submission" date="2023-05" db="EMBL/GenBank/DDBJ databases">
        <title>Novel species of genus Flectobacillus isolated from stream in China.</title>
        <authorList>
            <person name="Lu H."/>
        </authorList>
    </citation>
    <scope>NUCLEOTIDE SEQUENCE [LARGE SCALE GENOMIC DNA]</scope>
    <source>
        <strain evidence="1 2">KCTC 42575</strain>
    </source>
</reference>
<keyword evidence="2" id="KW-1185">Reference proteome</keyword>
<dbReference type="InterPro" id="IPR008969">
    <property type="entry name" value="CarboxyPept-like_regulatory"/>
</dbReference>
<accession>A0ABT6YB88</accession>
<protein>
    <submittedName>
        <fullName evidence="1">Carboxypeptidase-like regulatory domain-containing protein</fullName>
    </submittedName>
</protein>
<dbReference type="Pfam" id="PF13715">
    <property type="entry name" value="CarbopepD_reg_2"/>
    <property type="match status" value="1"/>
</dbReference>
<dbReference type="SUPFAM" id="SSF49464">
    <property type="entry name" value="Carboxypeptidase regulatory domain-like"/>
    <property type="match status" value="1"/>
</dbReference>
<dbReference type="RefSeq" id="WP_283345344.1">
    <property type="nucleotide sequence ID" value="NZ_JASHIF010000012.1"/>
</dbReference>
<gene>
    <name evidence="1" type="ORF">QM524_16040</name>
</gene>
<dbReference type="EMBL" id="JASHIF010000012">
    <property type="protein sequence ID" value="MDI9860727.1"/>
    <property type="molecule type" value="Genomic_DNA"/>
</dbReference>
<dbReference type="Proteomes" id="UP001236507">
    <property type="component" value="Unassembled WGS sequence"/>
</dbReference>
<sequence length="442" mass="51022">MKKTILLICLFLGHFYHLVGQSTTVKGHVSSKDDTKGIPYVSVGISNTSIGTICDEFGNFVLQVPSQYLQDSLFFSCVGYSTIKSKIDGSKPMNIALSSKLYLLPEVMIFPYLSAEEILEKLKQKMGDNFYQNIYKQQGIFTSTSFRDGQCVGFTQMKLDIFNRGFDWSYTELPTMYVSTTDLINVKEQRKSTYFYGKDIRGLKEEGKFYDWLNIVKEDILHKGFLVKGKSKSVVKIVDTTMYNNEVVYVLRCEPSTSLLKKINKTPLAFFPIHAGLYEAEFYVNAKNYAIHKVVFSTKKYTTLYKVLKNEQDFKAKWNYIEGVILYEPYQGKYFPKYISYEESFLDKNAPTEEEISITKKNQLVLTDLGEISGSSDAYKKEFGFEIDKEGNLKRQRPKVNEVFNPTFWEKIPLDLYLSKQSQNNLESQANEPLENQFKKVK</sequence>
<evidence type="ECO:0000313" key="1">
    <source>
        <dbReference type="EMBL" id="MDI9860727.1"/>
    </source>
</evidence>
<name>A0ABT6YB88_9BACT</name>
<evidence type="ECO:0000313" key="2">
    <source>
        <dbReference type="Proteomes" id="UP001236507"/>
    </source>
</evidence>
<proteinExistence type="predicted"/>